<dbReference type="InterPro" id="IPR036597">
    <property type="entry name" value="Fido-like_dom_sf"/>
</dbReference>
<dbReference type="Pfam" id="PF02661">
    <property type="entry name" value="Fic"/>
    <property type="match status" value="1"/>
</dbReference>
<dbReference type="HOGENOM" id="CLU_568363_0_0_6"/>
<dbReference type="EMBL" id="LN614827">
    <property type="protein sequence ID" value="CEG55706.1"/>
    <property type="molecule type" value="Genomic_DNA"/>
</dbReference>
<dbReference type="RefSeq" id="WP_045094539.1">
    <property type="nucleotide sequence ID" value="NZ_LN614827.1"/>
</dbReference>
<keyword evidence="3" id="KW-1185">Reference proteome</keyword>
<dbReference type="Gene3D" id="1.10.3290.10">
    <property type="entry name" value="Fido-like domain"/>
    <property type="match status" value="1"/>
</dbReference>
<dbReference type="InterPro" id="IPR003812">
    <property type="entry name" value="Fido"/>
</dbReference>
<dbReference type="OrthoDB" id="9807853at2"/>
<dbReference type="KEGG" id="lfa:LFA_0228"/>
<dbReference type="AlphaFoldDB" id="A0A098G141"/>
<proteinExistence type="predicted"/>
<accession>A0A098G141</accession>
<protein>
    <recommendedName>
        <fullName evidence="1">Fido domain-containing protein</fullName>
    </recommendedName>
</protein>
<evidence type="ECO:0000313" key="2">
    <source>
        <dbReference type="EMBL" id="CEG55706.1"/>
    </source>
</evidence>
<dbReference type="Proteomes" id="UP000032430">
    <property type="component" value="Chromosome I"/>
</dbReference>
<evidence type="ECO:0000259" key="1">
    <source>
        <dbReference type="PROSITE" id="PS51459"/>
    </source>
</evidence>
<dbReference type="SUPFAM" id="SSF140931">
    <property type="entry name" value="Fic-like"/>
    <property type="match status" value="1"/>
</dbReference>
<dbReference type="STRING" id="1212491.LFA_0228"/>
<evidence type="ECO:0000313" key="3">
    <source>
        <dbReference type="Proteomes" id="UP000032430"/>
    </source>
</evidence>
<dbReference type="PROSITE" id="PS51459">
    <property type="entry name" value="FIDO"/>
    <property type="match status" value="1"/>
</dbReference>
<organism evidence="2 3">
    <name type="scientific">Legionella fallonii LLAP-10</name>
    <dbReference type="NCBI Taxonomy" id="1212491"/>
    <lineage>
        <taxon>Bacteria</taxon>
        <taxon>Pseudomonadati</taxon>
        <taxon>Pseudomonadota</taxon>
        <taxon>Gammaproteobacteria</taxon>
        <taxon>Legionellales</taxon>
        <taxon>Legionellaceae</taxon>
        <taxon>Legionella</taxon>
    </lineage>
</organism>
<feature type="domain" description="Fido" evidence="1">
    <location>
        <begin position="192"/>
        <end position="337"/>
    </location>
</feature>
<reference evidence="3" key="1">
    <citation type="submission" date="2014-09" db="EMBL/GenBank/DDBJ databases">
        <authorList>
            <person name="Gomez-Valero L."/>
        </authorList>
    </citation>
    <scope>NUCLEOTIDE SEQUENCE [LARGE SCALE GENOMIC DNA]</scope>
    <source>
        <strain evidence="3">ATCC700992</strain>
    </source>
</reference>
<gene>
    <name evidence="2" type="ORF">LFA_0228</name>
</gene>
<sequence length="539" mass="61274">MYTKSDSTLTFQDKLQQLTQFNQALVYGFDPEGSPKFFLGSTKWEDHLYPAAGQFEDMLEGYLFAQNMLVPIFSRMEDVDFNETVFINYIKQLHGFIGKTLLEIVEEKSGEFAKQQIIRWNPSTETDRLTFFILTGMKHPSLQGKNPTSLLIELLTKELSLTKNEVLQFVNLLERLKKDPSIKPRASQLKYLTSNDIAALTKEKLAVAYLTNLLSHEEKILVAKIATICKDPADIPTAMEDFAKTATAKWRSCDKQDLRAVSEFLAEMFYQFTDIHPFGNANGRTATCLVNIFLRSIGLPSILMRNPGERDISSSSYSMAIEKINETRAPLANHIRRRILDTQTNPFADAKLAETITLRCNMARQLKVLQSKNPTLDINDYQSVMSQFFMRAEILGFSTQEDVIIFTLKGMLNFLVKEELKLDQVSKQLPSIRSSFITTTTLNSEQKDQLKLDLSTLTKVNGWKINPKNNLECWIEIPIMDEAEKVATILREAGVGDVLLSRRKDNQTPVVKCSNINLGVLKDKINLTNDIRSDVTYSK</sequence>
<name>A0A098G141_9GAMM</name>